<dbReference type="RefSeq" id="WP_020196290.1">
    <property type="nucleotide sequence ID" value="NZ_BAOH01000051.1"/>
</dbReference>
<dbReference type="Proteomes" id="UP000031586">
    <property type="component" value="Unassembled WGS sequence"/>
</dbReference>
<proteinExistence type="predicted"/>
<dbReference type="NCBIfam" id="TIGR03352">
    <property type="entry name" value="VI_chp_3"/>
    <property type="match status" value="1"/>
</dbReference>
<reference evidence="2 3" key="1">
    <citation type="submission" date="2014-07" db="EMBL/GenBank/DDBJ databases">
        <title>Unique and conserved regions in Vibrio harveyi and related species in comparison with the shrimp pathogen Vibrio harveyi CAIM 1792.</title>
        <authorList>
            <person name="Espinoza-Valles I."/>
            <person name="Vora G."/>
            <person name="Leekitcharoenphon P."/>
            <person name="Ussery D."/>
            <person name="Hoj L."/>
            <person name="Gomez-Gil B."/>
        </authorList>
    </citation>
    <scope>NUCLEOTIDE SEQUENCE [LARGE SCALE GENOMIC DNA]</scope>
    <source>
        <strain evidence="3">CAIM 1854 / LMG 25443</strain>
    </source>
</reference>
<dbReference type="PANTHER" id="PTHR37625:SF4">
    <property type="entry name" value="OUTER MEMBRANE LIPOPROTEIN"/>
    <property type="match status" value="1"/>
</dbReference>
<accession>A0A0C1Z4K2</accession>
<comment type="caution">
    <text evidence="2">The sequence shown here is derived from an EMBL/GenBank/DDBJ whole genome shotgun (WGS) entry which is preliminary data.</text>
</comment>
<dbReference type="PANTHER" id="PTHR37625">
    <property type="entry name" value="OUTER MEMBRANE LIPOPROTEIN-RELATED"/>
    <property type="match status" value="1"/>
</dbReference>
<dbReference type="Gene3D" id="2.60.40.4150">
    <property type="entry name" value="Type VI secretion system, lipoprotein SciN"/>
    <property type="match status" value="1"/>
</dbReference>
<evidence type="ECO:0000313" key="2">
    <source>
        <dbReference type="EMBL" id="KIF51950.1"/>
    </source>
</evidence>
<feature type="signal peptide" evidence="1">
    <location>
        <begin position="1"/>
        <end position="21"/>
    </location>
</feature>
<dbReference type="AlphaFoldDB" id="A0A0C1Z4K2"/>
<keyword evidence="1" id="KW-0732">Signal</keyword>
<evidence type="ECO:0000313" key="3">
    <source>
        <dbReference type="Proteomes" id="UP000031586"/>
    </source>
</evidence>
<protein>
    <submittedName>
        <fullName evidence="2">Type VI secretion protein VasD</fullName>
    </submittedName>
</protein>
<dbReference type="Pfam" id="PF12790">
    <property type="entry name" value="T6SS-SciN"/>
    <property type="match status" value="1"/>
</dbReference>
<dbReference type="PATRIC" id="fig|1229493.5.peg.2663"/>
<organism evidence="2 3">
    <name type="scientific">Vibrio owensii CAIM 1854 = LMG 25443</name>
    <dbReference type="NCBI Taxonomy" id="1229493"/>
    <lineage>
        <taxon>Bacteria</taxon>
        <taxon>Pseudomonadati</taxon>
        <taxon>Pseudomonadota</taxon>
        <taxon>Gammaproteobacteria</taxon>
        <taxon>Vibrionales</taxon>
        <taxon>Vibrionaceae</taxon>
        <taxon>Vibrio</taxon>
    </lineage>
</organism>
<dbReference type="GeneID" id="47102432"/>
<dbReference type="InterPro" id="IPR038706">
    <property type="entry name" value="Type_VI_SciN-like_sf"/>
</dbReference>
<feature type="chain" id="PRO_5002143711" evidence="1">
    <location>
        <begin position="22"/>
        <end position="151"/>
    </location>
</feature>
<dbReference type="PROSITE" id="PS51257">
    <property type="entry name" value="PROKAR_LIPOPROTEIN"/>
    <property type="match status" value="1"/>
</dbReference>
<evidence type="ECO:0000256" key="1">
    <source>
        <dbReference type="SAM" id="SignalP"/>
    </source>
</evidence>
<dbReference type="InterPro" id="IPR017734">
    <property type="entry name" value="T6SS_SciN"/>
</dbReference>
<gene>
    <name evidence="2" type="ORF">H735_17530</name>
</gene>
<dbReference type="EMBL" id="JPRD01000028">
    <property type="protein sequence ID" value="KIF51950.1"/>
    <property type="molecule type" value="Genomic_DNA"/>
</dbReference>
<sequence>MKAIMKTLVLLFTALLTGCSAANLVVAPYADLELAAKHNINPDSNGRPSPVVIYVFELTSSTVFESQDFFSIYENYDTVLGPDLVNKYEISLTPGQEEVYHASMSAKTKYLGLVAAFRDIENSNWRQVIKVDQTGYNTYQIQLDDLSLFVN</sequence>
<name>A0A0C1Z4K2_9VIBR</name>